<name>A0ABP6ZM45_9ACTN</name>
<accession>A0ABP6ZM45</accession>
<organism evidence="2 3">
    <name type="scientific">Microlunatus ginsengisoli</name>
    <dbReference type="NCBI Taxonomy" id="363863"/>
    <lineage>
        <taxon>Bacteria</taxon>
        <taxon>Bacillati</taxon>
        <taxon>Actinomycetota</taxon>
        <taxon>Actinomycetes</taxon>
        <taxon>Propionibacteriales</taxon>
        <taxon>Propionibacteriaceae</taxon>
        <taxon>Microlunatus</taxon>
    </lineage>
</organism>
<reference evidence="3" key="1">
    <citation type="journal article" date="2019" name="Int. J. Syst. Evol. Microbiol.">
        <title>The Global Catalogue of Microorganisms (GCM) 10K type strain sequencing project: providing services to taxonomists for standard genome sequencing and annotation.</title>
        <authorList>
            <consortium name="The Broad Institute Genomics Platform"/>
            <consortium name="The Broad Institute Genome Sequencing Center for Infectious Disease"/>
            <person name="Wu L."/>
            <person name="Ma J."/>
        </authorList>
    </citation>
    <scope>NUCLEOTIDE SEQUENCE [LARGE SCALE GENOMIC DNA]</scope>
    <source>
        <strain evidence="3">JCM 16929</strain>
    </source>
</reference>
<dbReference type="Proteomes" id="UP001501490">
    <property type="component" value="Unassembled WGS sequence"/>
</dbReference>
<gene>
    <name evidence="2" type="ORF">GCM10022236_14510</name>
</gene>
<evidence type="ECO:0000256" key="1">
    <source>
        <dbReference type="SAM" id="MobiDB-lite"/>
    </source>
</evidence>
<feature type="compositionally biased region" description="Basic and acidic residues" evidence="1">
    <location>
        <begin position="65"/>
        <end position="77"/>
    </location>
</feature>
<protein>
    <submittedName>
        <fullName evidence="2">Uncharacterized protein</fullName>
    </submittedName>
</protein>
<dbReference type="EMBL" id="BAABAB010000009">
    <property type="protein sequence ID" value="GAA3613688.1"/>
    <property type="molecule type" value="Genomic_DNA"/>
</dbReference>
<evidence type="ECO:0000313" key="2">
    <source>
        <dbReference type="EMBL" id="GAA3613688.1"/>
    </source>
</evidence>
<feature type="region of interest" description="Disordered" evidence="1">
    <location>
        <begin position="43"/>
        <end position="103"/>
    </location>
</feature>
<evidence type="ECO:0000313" key="3">
    <source>
        <dbReference type="Proteomes" id="UP001501490"/>
    </source>
</evidence>
<keyword evidence="3" id="KW-1185">Reference proteome</keyword>
<proteinExistence type="predicted"/>
<sequence length="103" mass="11274">MWYPDAHVYGIAVVSNEKALAKIKKDAQILQVRLAPNKYAGQLIKHAAGHPGRPPLHRTPLAGQERTHRNLAGERRPGPAPRLGRQGVRVGPNTRSDPGLTRP</sequence>
<comment type="caution">
    <text evidence="2">The sequence shown here is derived from an EMBL/GenBank/DDBJ whole genome shotgun (WGS) entry which is preliminary data.</text>
</comment>